<proteinExistence type="inferred from homology"/>
<evidence type="ECO:0000313" key="8">
    <source>
        <dbReference type="EMBL" id="GLP97789.1"/>
    </source>
</evidence>
<reference evidence="8" key="2">
    <citation type="submission" date="2023-01" db="EMBL/GenBank/DDBJ databases">
        <title>Draft genome sequence of Paraferrimonas sedimenticola strain NBRC 101628.</title>
        <authorList>
            <person name="Sun Q."/>
            <person name="Mori K."/>
        </authorList>
    </citation>
    <scope>NUCLEOTIDE SEQUENCE</scope>
    <source>
        <strain evidence="8">NBRC 101628</strain>
    </source>
</reference>
<evidence type="ECO:0000256" key="2">
    <source>
        <dbReference type="ARBA" id="ARBA00022692"/>
    </source>
</evidence>
<evidence type="ECO:0000256" key="5">
    <source>
        <dbReference type="ARBA" id="ARBA00038514"/>
    </source>
</evidence>
<keyword evidence="2 6" id="KW-0812">Transmembrane</keyword>
<keyword evidence="9" id="KW-1185">Reference proteome</keyword>
<feature type="transmembrane region" description="Helical" evidence="6">
    <location>
        <begin position="59"/>
        <end position="78"/>
    </location>
</feature>
<comment type="similarity">
    <text evidence="5">Belongs to the major facilitator superfamily. Phthalate permease family.</text>
</comment>
<evidence type="ECO:0000256" key="4">
    <source>
        <dbReference type="ARBA" id="ARBA00023136"/>
    </source>
</evidence>
<dbReference type="AlphaFoldDB" id="A0AA37RYS2"/>
<feature type="transmembrane region" description="Helical" evidence="6">
    <location>
        <begin position="20"/>
        <end position="47"/>
    </location>
</feature>
<feature type="transmembrane region" description="Helical" evidence="6">
    <location>
        <begin position="90"/>
        <end position="107"/>
    </location>
</feature>
<feature type="transmembrane region" description="Helical" evidence="6">
    <location>
        <begin position="309"/>
        <end position="326"/>
    </location>
</feature>
<dbReference type="GO" id="GO:0016020">
    <property type="term" value="C:membrane"/>
    <property type="evidence" value="ECO:0007669"/>
    <property type="project" value="UniProtKB-SubCell"/>
</dbReference>
<feature type="transmembrane region" description="Helical" evidence="6">
    <location>
        <begin position="279"/>
        <end position="297"/>
    </location>
</feature>
<dbReference type="InterPro" id="IPR020846">
    <property type="entry name" value="MFS_dom"/>
</dbReference>
<feature type="transmembrane region" description="Helical" evidence="6">
    <location>
        <begin position="181"/>
        <end position="200"/>
    </location>
</feature>
<feature type="transmembrane region" description="Helical" evidence="6">
    <location>
        <begin position="368"/>
        <end position="392"/>
    </location>
</feature>
<evidence type="ECO:0000256" key="3">
    <source>
        <dbReference type="ARBA" id="ARBA00022989"/>
    </source>
</evidence>
<feature type="transmembrane region" description="Helical" evidence="6">
    <location>
        <begin position="151"/>
        <end position="169"/>
    </location>
</feature>
<dbReference type="PROSITE" id="PS50850">
    <property type="entry name" value="MFS"/>
    <property type="match status" value="1"/>
</dbReference>
<dbReference type="PANTHER" id="PTHR11662:SF399">
    <property type="entry name" value="FI19708P1-RELATED"/>
    <property type="match status" value="1"/>
</dbReference>
<organism evidence="8 9">
    <name type="scientific">Paraferrimonas sedimenticola</name>
    <dbReference type="NCBI Taxonomy" id="375674"/>
    <lineage>
        <taxon>Bacteria</taxon>
        <taxon>Pseudomonadati</taxon>
        <taxon>Pseudomonadota</taxon>
        <taxon>Gammaproteobacteria</taxon>
        <taxon>Alteromonadales</taxon>
        <taxon>Ferrimonadaceae</taxon>
        <taxon>Paraferrimonas</taxon>
    </lineage>
</organism>
<dbReference type="RefSeq" id="WP_095507103.1">
    <property type="nucleotide sequence ID" value="NZ_BSNC01000011.1"/>
</dbReference>
<feature type="transmembrane region" description="Helical" evidence="6">
    <location>
        <begin position="243"/>
        <end position="264"/>
    </location>
</feature>
<dbReference type="InterPro" id="IPR011701">
    <property type="entry name" value="MFS"/>
</dbReference>
<name>A0AA37RYS2_9GAMM</name>
<evidence type="ECO:0000256" key="1">
    <source>
        <dbReference type="ARBA" id="ARBA00004141"/>
    </source>
</evidence>
<dbReference type="GO" id="GO:0022857">
    <property type="term" value="F:transmembrane transporter activity"/>
    <property type="evidence" value="ECO:0007669"/>
    <property type="project" value="InterPro"/>
</dbReference>
<feature type="transmembrane region" description="Helical" evidence="6">
    <location>
        <begin position="113"/>
        <end position="130"/>
    </location>
</feature>
<reference evidence="8" key="1">
    <citation type="journal article" date="2014" name="Int. J. Syst. Evol. Microbiol.">
        <title>Complete genome sequence of Corynebacterium casei LMG S-19264T (=DSM 44701T), isolated from a smear-ripened cheese.</title>
        <authorList>
            <consortium name="US DOE Joint Genome Institute (JGI-PGF)"/>
            <person name="Walter F."/>
            <person name="Albersmeier A."/>
            <person name="Kalinowski J."/>
            <person name="Ruckert C."/>
        </authorList>
    </citation>
    <scope>NUCLEOTIDE SEQUENCE</scope>
    <source>
        <strain evidence="8">NBRC 101628</strain>
    </source>
</reference>
<dbReference type="InterPro" id="IPR050382">
    <property type="entry name" value="MFS_Na/Anion_cotransporter"/>
</dbReference>
<dbReference type="Pfam" id="PF07690">
    <property type="entry name" value="MFS_1"/>
    <property type="match status" value="1"/>
</dbReference>
<dbReference type="PANTHER" id="PTHR11662">
    <property type="entry name" value="SOLUTE CARRIER FAMILY 17"/>
    <property type="match status" value="1"/>
</dbReference>
<comment type="caution">
    <text evidence="8">The sequence shown here is derived from an EMBL/GenBank/DDBJ whole genome shotgun (WGS) entry which is preliminary data.</text>
</comment>
<feature type="transmembrane region" description="Helical" evidence="6">
    <location>
        <begin position="332"/>
        <end position="356"/>
    </location>
</feature>
<protein>
    <submittedName>
        <fullName evidence="8">MFS transporter</fullName>
    </submittedName>
</protein>
<evidence type="ECO:0000313" key="9">
    <source>
        <dbReference type="Proteomes" id="UP001161422"/>
    </source>
</evidence>
<dbReference type="Gene3D" id="1.20.1250.20">
    <property type="entry name" value="MFS general substrate transporter like domains"/>
    <property type="match status" value="2"/>
</dbReference>
<dbReference type="Proteomes" id="UP001161422">
    <property type="component" value="Unassembled WGS sequence"/>
</dbReference>
<keyword evidence="4 6" id="KW-0472">Membrane</keyword>
<sequence>MQQAGAMTAHPLATGYRWRLALVLGISLFIGYLDRLNISFAIPLMAQEFGWSSDEIQDYGGWLMSLFYVGYGIANIFLSPLASRFGPRKSLLCIVALWSLFTAMGAWASQWLMVFAASRVLLGLAEGPHFPMMAQLTKNWFPLNERSRANSLWISGLFLAMLAAPFIMVPMMETFGWRAGFYILAAAGLLITWPLIWIWVKDKPQQVANLHPDELAHIEAGATETTSDTPSLRWHQLLRNKSYLAILFAGMMNNVVALGIASWLPTFFTEKKGIPYEELTWLVPLPFVFSLIGLVFWSQIGDRLNRRAIVAATGFIGASVAIFIALEAQSLWLTVVGFSAATFCISAFPTAEFALVQKILPGDSIASGVGLYNGLSTMIGGGLGPVLVAPIIGDGSGTWIVSVVAIANGLLLLTLYRRLRY</sequence>
<evidence type="ECO:0000256" key="6">
    <source>
        <dbReference type="SAM" id="Phobius"/>
    </source>
</evidence>
<feature type="transmembrane region" description="Helical" evidence="6">
    <location>
        <begin position="398"/>
        <end position="416"/>
    </location>
</feature>
<feature type="domain" description="Major facilitator superfamily (MFS) profile" evidence="7">
    <location>
        <begin position="20"/>
        <end position="420"/>
    </location>
</feature>
<gene>
    <name evidence="8" type="ORF">GCM10007895_30960</name>
</gene>
<dbReference type="SUPFAM" id="SSF103473">
    <property type="entry name" value="MFS general substrate transporter"/>
    <property type="match status" value="1"/>
</dbReference>
<dbReference type="EMBL" id="BSNC01000011">
    <property type="protein sequence ID" value="GLP97789.1"/>
    <property type="molecule type" value="Genomic_DNA"/>
</dbReference>
<evidence type="ECO:0000259" key="7">
    <source>
        <dbReference type="PROSITE" id="PS50850"/>
    </source>
</evidence>
<keyword evidence="3 6" id="KW-1133">Transmembrane helix</keyword>
<comment type="subcellular location">
    <subcellularLocation>
        <location evidence="1">Membrane</location>
        <topology evidence="1">Multi-pass membrane protein</topology>
    </subcellularLocation>
</comment>
<dbReference type="InterPro" id="IPR036259">
    <property type="entry name" value="MFS_trans_sf"/>
</dbReference>
<accession>A0AA37RYS2</accession>